<dbReference type="EMBL" id="JOKN01000020">
    <property type="protein sequence ID" value="KEQ56403.1"/>
    <property type="molecule type" value="Genomic_DNA"/>
</dbReference>
<dbReference type="Gene3D" id="1.10.260.40">
    <property type="entry name" value="lambda repressor-like DNA-binding domains"/>
    <property type="match status" value="1"/>
</dbReference>
<dbReference type="SMART" id="SM00530">
    <property type="entry name" value="HTH_XRE"/>
    <property type="match status" value="1"/>
</dbReference>
<evidence type="ECO:0000259" key="2">
    <source>
        <dbReference type="PROSITE" id="PS50943"/>
    </source>
</evidence>
<name>A0A081RMI0_9ARCH</name>
<dbReference type="GO" id="GO:0003677">
    <property type="term" value="F:DNA binding"/>
    <property type="evidence" value="ECO:0007669"/>
    <property type="project" value="InterPro"/>
</dbReference>
<dbReference type="Pfam" id="PF00571">
    <property type="entry name" value="CBS"/>
    <property type="match status" value="1"/>
</dbReference>
<dbReference type="SUPFAM" id="SSF47413">
    <property type="entry name" value="lambda repressor-like DNA-binding domains"/>
    <property type="match status" value="1"/>
</dbReference>
<proteinExistence type="predicted"/>
<sequence>MGISQSVHKYPLLGRVEFLREILLQLLVTEILFHVPSSKVLSYYTRVIQIRYSSGAKVLKNNINNPSLLLQYPSFPDLTQIKEMREALKISLPKLEKHTGVKRSLLRKLESGEASTSYKNATAIFSYLVNSVNVTKKTVGVFSNQNIVSITPDETVEKARTIMTDGKYDVLPIITKSGILRGQISIFKLNPKKIKNENKITVDEVSEEAPISVPHNIPVHWIRIFLQEPGTCVMITKSGKYVGIINLHHLITNL</sequence>
<protein>
    <submittedName>
        <fullName evidence="4">IMP dehydrogenase protein</fullName>
        <ecNumber evidence="4">1.1.1.205</ecNumber>
    </submittedName>
</protein>
<dbReference type="AlphaFoldDB" id="A0A081RMI0"/>
<reference evidence="4 5" key="1">
    <citation type="submission" date="2014-06" db="EMBL/GenBank/DDBJ databases">
        <authorList>
            <person name="Ngugi D.K."/>
            <person name="Blom J."/>
            <person name="Alam I."/>
            <person name="Rashid M."/>
            <person name="Ba Alawi W."/>
            <person name="Zhang G."/>
            <person name="Hikmawan T."/>
            <person name="Guan Y."/>
            <person name="Antunes A."/>
            <person name="Siam R."/>
            <person name="ElDorry H."/>
            <person name="Bajic V."/>
            <person name="Stingl U."/>
        </authorList>
    </citation>
    <scope>NUCLEOTIDE SEQUENCE [LARGE SCALE GENOMIC DNA]</scope>
    <source>
        <strain evidence="4">SCGC AAA799-N04</strain>
    </source>
</reference>
<gene>
    <name evidence="4" type="ORF">AAA799N04_01175</name>
</gene>
<dbReference type="InterPro" id="IPR046342">
    <property type="entry name" value="CBS_dom_sf"/>
</dbReference>
<feature type="domain" description="CBS" evidence="3">
    <location>
        <begin position="142"/>
        <end position="200"/>
    </location>
</feature>
<dbReference type="Pfam" id="PF01381">
    <property type="entry name" value="HTH_3"/>
    <property type="match status" value="1"/>
</dbReference>
<dbReference type="PROSITE" id="PS50943">
    <property type="entry name" value="HTH_CROC1"/>
    <property type="match status" value="1"/>
</dbReference>
<dbReference type="InterPro" id="IPR000644">
    <property type="entry name" value="CBS_dom"/>
</dbReference>
<feature type="domain" description="HTH cro/C1-type" evidence="2">
    <location>
        <begin position="81"/>
        <end position="134"/>
    </location>
</feature>
<evidence type="ECO:0000313" key="4">
    <source>
        <dbReference type="EMBL" id="KEQ56403.1"/>
    </source>
</evidence>
<dbReference type="CDD" id="cd00093">
    <property type="entry name" value="HTH_XRE"/>
    <property type="match status" value="1"/>
</dbReference>
<keyword evidence="1" id="KW-0129">CBS domain</keyword>
<keyword evidence="4" id="KW-0560">Oxidoreductase</keyword>
<evidence type="ECO:0000256" key="1">
    <source>
        <dbReference type="PROSITE-ProRule" id="PRU00703"/>
    </source>
</evidence>
<dbReference type="SUPFAM" id="SSF54631">
    <property type="entry name" value="CBS-domain pair"/>
    <property type="match status" value="1"/>
</dbReference>
<comment type="caution">
    <text evidence="4">The sequence shown here is derived from an EMBL/GenBank/DDBJ whole genome shotgun (WGS) entry which is preliminary data.</text>
</comment>
<dbReference type="EC" id="1.1.1.205" evidence="4"/>
<dbReference type="PROSITE" id="PS51371">
    <property type="entry name" value="CBS"/>
    <property type="match status" value="1"/>
</dbReference>
<dbReference type="Gene3D" id="3.10.580.10">
    <property type="entry name" value="CBS-domain"/>
    <property type="match status" value="1"/>
</dbReference>
<dbReference type="GO" id="GO:0003938">
    <property type="term" value="F:IMP dehydrogenase activity"/>
    <property type="evidence" value="ECO:0007669"/>
    <property type="project" value="UniProtKB-EC"/>
</dbReference>
<dbReference type="InterPro" id="IPR010982">
    <property type="entry name" value="Lambda_DNA-bd_dom_sf"/>
</dbReference>
<dbReference type="Proteomes" id="UP000028059">
    <property type="component" value="Unassembled WGS sequence"/>
</dbReference>
<dbReference type="InterPro" id="IPR001387">
    <property type="entry name" value="Cro/C1-type_HTH"/>
</dbReference>
<evidence type="ECO:0000259" key="3">
    <source>
        <dbReference type="PROSITE" id="PS51371"/>
    </source>
</evidence>
<keyword evidence="5" id="KW-1185">Reference proteome</keyword>
<evidence type="ECO:0000313" key="5">
    <source>
        <dbReference type="Proteomes" id="UP000028059"/>
    </source>
</evidence>
<accession>A0A081RMI0</accession>
<organism evidence="4 5">
    <name type="scientific">Marine Group I thaumarchaeote SCGC AAA799-N04</name>
    <dbReference type="NCBI Taxonomy" id="1502293"/>
    <lineage>
        <taxon>Archaea</taxon>
        <taxon>Nitrososphaerota</taxon>
        <taxon>Marine Group I</taxon>
    </lineage>
</organism>